<gene>
    <name evidence="3" type="ORF">SFRICE_008559</name>
</gene>
<reference evidence="3" key="1">
    <citation type="submission" date="2016-07" db="EMBL/GenBank/DDBJ databases">
        <authorList>
            <person name="Bretaudeau A."/>
        </authorList>
    </citation>
    <scope>NUCLEOTIDE SEQUENCE</scope>
    <source>
        <strain evidence="3">Rice</strain>
        <tissue evidence="3">Whole body</tissue>
    </source>
</reference>
<name>A0A2H1VCC0_SPOFR</name>
<dbReference type="InterPro" id="IPR004210">
    <property type="entry name" value="BESS_motif"/>
</dbReference>
<dbReference type="SUPFAM" id="SSF47031">
    <property type="entry name" value="Second domain of FERM"/>
    <property type="match status" value="1"/>
</dbReference>
<proteinExistence type="predicted"/>
<dbReference type="GO" id="GO:0005737">
    <property type="term" value="C:cytoplasm"/>
    <property type="evidence" value="ECO:0007669"/>
    <property type="project" value="TreeGrafter"/>
</dbReference>
<dbReference type="Pfam" id="PF10545">
    <property type="entry name" value="MADF_DNA_bdg"/>
    <property type="match status" value="1"/>
</dbReference>
<dbReference type="InterPro" id="IPR006578">
    <property type="entry name" value="MADF-dom"/>
</dbReference>
<feature type="region of interest" description="Disordered" evidence="1">
    <location>
        <begin position="413"/>
        <end position="435"/>
    </location>
</feature>
<dbReference type="GO" id="GO:0098609">
    <property type="term" value="P:cell-cell adhesion"/>
    <property type="evidence" value="ECO:0007669"/>
    <property type="project" value="TreeGrafter"/>
</dbReference>
<dbReference type="InterPro" id="IPR019749">
    <property type="entry name" value="Band_41_domain"/>
</dbReference>
<evidence type="ECO:0000313" key="3">
    <source>
        <dbReference type="EMBL" id="SOQ38436.1"/>
    </source>
</evidence>
<sequence length="435" mass="50724">MKVLITYLANNTNFFGPDTVKTLQVDEAKTVGELMMSICNRIGITNYDEYGLCHDEEEETEEPKEVKEGTGTLTLKRKQAKQERDAALEQLSKKLKTDDNVEWLDLHRSLREQGIDPKETLLLKRRLYYSDRNVDSRDPVQLHLLYVQTRDTILNGTHPVTEQQGNDTDRDTTSRRRIDESRRVDDMRHRPVHATMFNDNHDIRLIRLVKQNPVLYDINHEKYMEFNSREVAWQKIGDALKKPAADCKLRWVNIRDVHRRILRKNLMDPSNPSKSYKYENELTFMKPFYKDINFVPTGQDDEEEEDRATNSWVDPPEEERQHSDEDSDVPKKKAKTRKKRSRRKQEPHFEEVTHTVPMFNESVTTELDASDSVDAFLLSIGATLKTFSPYHLNLAKSKIFAVVQDHDLQQIVERQKPSSEGSESKIAPSQSFYSG</sequence>
<accession>A0A2H1VCC0</accession>
<dbReference type="Pfam" id="PF02944">
    <property type="entry name" value="BESS"/>
    <property type="match status" value="1"/>
</dbReference>
<dbReference type="GO" id="GO:0005886">
    <property type="term" value="C:plasma membrane"/>
    <property type="evidence" value="ECO:0007669"/>
    <property type="project" value="TreeGrafter"/>
</dbReference>
<dbReference type="InterPro" id="IPR035963">
    <property type="entry name" value="FERM_2"/>
</dbReference>
<evidence type="ECO:0000259" key="2">
    <source>
        <dbReference type="PROSITE" id="PS51029"/>
    </source>
</evidence>
<dbReference type="EMBL" id="ODYU01001771">
    <property type="protein sequence ID" value="SOQ38436.1"/>
    <property type="molecule type" value="Genomic_DNA"/>
</dbReference>
<dbReference type="PROSITE" id="PS51029">
    <property type="entry name" value="MADF"/>
    <property type="match status" value="1"/>
</dbReference>
<dbReference type="OrthoDB" id="10262320at2759"/>
<dbReference type="SMART" id="SM00595">
    <property type="entry name" value="MADF"/>
    <property type="match status" value="1"/>
</dbReference>
<dbReference type="GO" id="GO:0048513">
    <property type="term" value="P:animal organ development"/>
    <property type="evidence" value="ECO:0007669"/>
    <property type="project" value="UniProtKB-ARBA"/>
</dbReference>
<feature type="compositionally biased region" description="Basic residues" evidence="1">
    <location>
        <begin position="332"/>
        <end position="343"/>
    </location>
</feature>
<dbReference type="AlphaFoldDB" id="A0A2H1VCC0"/>
<evidence type="ECO:0000256" key="1">
    <source>
        <dbReference type="SAM" id="MobiDB-lite"/>
    </source>
</evidence>
<feature type="compositionally biased region" description="Basic and acidic residues" evidence="1">
    <location>
        <begin position="318"/>
        <end position="331"/>
    </location>
</feature>
<dbReference type="Gene3D" id="1.20.80.10">
    <property type="match status" value="1"/>
</dbReference>
<dbReference type="GO" id="GO:0005178">
    <property type="term" value="F:integrin binding"/>
    <property type="evidence" value="ECO:0007669"/>
    <property type="project" value="TreeGrafter"/>
</dbReference>
<dbReference type="Gene3D" id="3.10.20.90">
    <property type="entry name" value="Phosphatidylinositol 3-kinase Catalytic Subunit, Chain A, domain 1"/>
    <property type="match status" value="1"/>
</dbReference>
<organism evidence="3">
    <name type="scientific">Spodoptera frugiperda</name>
    <name type="common">Fall armyworm</name>
    <dbReference type="NCBI Taxonomy" id="7108"/>
    <lineage>
        <taxon>Eukaryota</taxon>
        <taxon>Metazoa</taxon>
        <taxon>Ecdysozoa</taxon>
        <taxon>Arthropoda</taxon>
        <taxon>Hexapoda</taxon>
        <taxon>Insecta</taxon>
        <taxon>Pterygota</taxon>
        <taxon>Neoptera</taxon>
        <taxon>Endopterygota</taxon>
        <taxon>Lepidoptera</taxon>
        <taxon>Glossata</taxon>
        <taxon>Ditrysia</taxon>
        <taxon>Noctuoidea</taxon>
        <taxon>Noctuidae</taxon>
        <taxon>Amphipyrinae</taxon>
        <taxon>Spodoptera</taxon>
    </lineage>
</organism>
<dbReference type="SMART" id="SM00295">
    <property type="entry name" value="B41"/>
    <property type="match status" value="1"/>
</dbReference>
<feature type="region of interest" description="Disordered" evidence="1">
    <location>
        <begin position="157"/>
        <end position="178"/>
    </location>
</feature>
<dbReference type="CDD" id="cd17090">
    <property type="entry name" value="FERM_F1_TLN"/>
    <property type="match status" value="1"/>
</dbReference>
<feature type="compositionally biased region" description="Polar residues" evidence="1">
    <location>
        <begin position="157"/>
        <end position="166"/>
    </location>
</feature>
<feature type="region of interest" description="Disordered" evidence="1">
    <location>
        <begin position="295"/>
        <end position="349"/>
    </location>
</feature>
<feature type="domain" description="MADF" evidence="2">
    <location>
        <begin position="204"/>
        <end position="290"/>
    </location>
</feature>
<dbReference type="GO" id="GO:0003677">
    <property type="term" value="F:DNA binding"/>
    <property type="evidence" value="ECO:0007669"/>
    <property type="project" value="InterPro"/>
</dbReference>
<dbReference type="GO" id="GO:0048731">
    <property type="term" value="P:system development"/>
    <property type="evidence" value="ECO:0007669"/>
    <property type="project" value="UniProtKB-ARBA"/>
</dbReference>
<protein>
    <submittedName>
        <fullName evidence="3">SFRICE_008559</fullName>
    </submittedName>
</protein>
<dbReference type="PANTHER" id="PTHR19981:SF1">
    <property type="entry name" value="RHEA, ISOFORM B"/>
    <property type="match status" value="1"/>
</dbReference>
<feature type="compositionally biased region" description="Basic and acidic residues" evidence="1">
    <location>
        <begin position="167"/>
        <end position="178"/>
    </location>
</feature>
<dbReference type="GO" id="GO:0005925">
    <property type="term" value="C:focal adhesion"/>
    <property type="evidence" value="ECO:0007669"/>
    <property type="project" value="TreeGrafter"/>
</dbReference>
<dbReference type="InterPro" id="IPR014352">
    <property type="entry name" value="FERM/acyl-CoA-bd_prot_sf"/>
</dbReference>
<dbReference type="GO" id="GO:0030036">
    <property type="term" value="P:actin cytoskeleton organization"/>
    <property type="evidence" value="ECO:0007669"/>
    <property type="project" value="TreeGrafter"/>
</dbReference>
<dbReference type="PANTHER" id="PTHR19981">
    <property type="entry name" value="TALIN"/>
    <property type="match status" value="1"/>
</dbReference>